<accession>A0A4R2PHV7</accession>
<dbReference type="InterPro" id="IPR034330">
    <property type="entry name" value="GST_Zeta_C"/>
</dbReference>
<keyword evidence="5" id="KW-1185">Reference proteome</keyword>
<dbReference type="SUPFAM" id="SSF47616">
    <property type="entry name" value="GST C-terminal domain-like"/>
    <property type="match status" value="1"/>
</dbReference>
<dbReference type="CDD" id="cd03042">
    <property type="entry name" value="GST_N_Zeta"/>
    <property type="match status" value="1"/>
</dbReference>
<evidence type="ECO:0000256" key="1">
    <source>
        <dbReference type="ARBA" id="ARBA00010007"/>
    </source>
</evidence>
<reference evidence="4 5" key="1">
    <citation type="submission" date="2019-03" db="EMBL/GenBank/DDBJ databases">
        <title>Genomic Encyclopedia of Type Strains, Phase IV (KMG-IV): sequencing the most valuable type-strain genomes for metagenomic binning, comparative biology and taxonomic classification.</title>
        <authorList>
            <person name="Goeker M."/>
        </authorList>
    </citation>
    <scope>NUCLEOTIDE SEQUENCE [LARGE SCALE GENOMIC DNA]</scope>
    <source>
        <strain evidence="4 5">DSM 2132</strain>
    </source>
</reference>
<dbReference type="SFLD" id="SFLDS00019">
    <property type="entry name" value="Glutathione_Transferase_(cytos"/>
    <property type="match status" value="1"/>
</dbReference>
<sequence length="213" mass="23329">MKLYTYYRSSAAFRVRIALNLKGLEAVPVPVHLARGEQAGAAYRARNPQALVPALELDDGRVLTQSMAILEYLDETVPEPALLPADPVDRARVRAMADLIACDIHPLNNLRVLTYLKGPLDQTPAAVGAWYGHWVRAGFAALETLVAAQGARFCWDHRPGLADLCLVPQMWNARRFEVPLDDFPTLVRIDAELRALPAFAASAPEVQPDAPAA</sequence>
<keyword evidence="4" id="KW-0670">Pyruvate</keyword>
<dbReference type="Gene3D" id="1.20.1050.10">
    <property type="match status" value="1"/>
</dbReference>
<dbReference type="SUPFAM" id="SSF52833">
    <property type="entry name" value="Thioredoxin-like"/>
    <property type="match status" value="1"/>
</dbReference>
<organism evidence="4 5">
    <name type="scientific">Rhodothalassium salexigens DSM 2132</name>
    <dbReference type="NCBI Taxonomy" id="1188247"/>
    <lineage>
        <taxon>Bacteria</taxon>
        <taxon>Pseudomonadati</taxon>
        <taxon>Pseudomonadota</taxon>
        <taxon>Alphaproteobacteria</taxon>
        <taxon>Rhodothalassiales</taxon>
        <taxon>Rhodothalassiaceae</taxon>
        <taxon>Rhodothalassium</taxon>
    </lineage>
</organism>
<dbReference type="Proteomes" id="UP000295399">
    <property type="component" value="Unassembled WGS sequence"/>
</dbReference>
<dbReference type="InterPro" id="IPR005955">
    <property type="entry name" value="GST_Zeta"/>
</dbReference>
<dbReference type="InterPro" id="IPR040079">
    <property type="entry name" value="Glutathione_S-Trfase"/>
</dbReference>
<dbReference type="InterPro" id="IPR036282">
    <property type="entry name" value="Glutathione-S-Trfase_C_sf"/>
</dbReference>
<dbReference type="InterPro" id="IPR036249">
    <property type="entry name" value="Thioredoxin-like_sf"/>
</dbReference>
<dbReference type="InParanoid" id="A0A4R2PHV7"/>
<dbReference type="PANTHER" id="PTHR42673">
    <property type="entry name" value="MALEYLACETOACETATE ISOMERASE"/>
    <property type="match status" value="1"/>
</dbReference>
<dbReference type="PANTHER" id="PTHR42673:SF21">
    <property type="entry name" value="GLUTATHIONE S-TRANSFERASE YFCF"/>
    <property type="match status" value="1"/>
</dbReference>
<evidence type="ECO:0000259" key="3">
    <source>
        <dbReference type="PROSITE" id="PS50405"/>
    </source>
</evidence>
<dbReference type="CDD" id="cd03191">
    <property type="entry name" value="GST_C_Zeta"/>
    <property type="match status" value="1"/>
</dbReference>
<dbReference type="PROSITE" id="PS50404">
    <property type="entry name" value="GST_NTER"/>
    <property type="match status" value="1"/>
</dbReference>
<dbReference type="Gene3D" id="3.40.30.10">
    <property type="entry name" value="Glutaredoxin"/>
    <property type="match status" value="1"/>
</dbReference>
<dbReference type="GO" id="GO:0016034">
    <property type="term" value="F:maleylacetoacetate isomerase activity"/>
    <property type="evidence" value="ECO:0007669"/>
    <property type="project" value="TreeGrafter"/>
</dbReference>
<comment type="caution">
    <text evidence="4">The sequence shown here is derived from an EMBL/GenBank/DDBJ whole genome shotgun (WGS) entry which is preliminary data.</text>
</comment>
<dbReference type="Pfam" id="PF13409">
    <property type="entry name" value="GST_N_2"/>
    <property type="match status" value="1"/>
</dbReference>
<feature type="domain" description="GST C-terminal" evidence="3">
    <location>
        <begin position="86"/>
        <end position="212"/>
    </location>
</feature>
<dbReference type="GO" id="GO:0005737">
    <property type="term" value="C:cytoplasm"/>
    <property type="evidence" value="ECO:0007669"/>
    <property type="project" value="InterPro"/>
</dbReference>
<dbReference type="FunFam" id="1.20.1050.10:FF:000010">
    <property type="entry name" value="Maleylacetoacetate isomerase isoform 1"/>
    <property type="match status" value="1"/>
</dbReference>
<dbReference type="GO" id="GO:0006559">
    <property type="term" value="P:L-phenylalanine catabolic process"/>
    <property type="evidence" value="ECO:0007669"/>
    <property type="project" value="TreeGrafter"/>
</dbReference>
<dbReference type="InterPro" id="IPR010987">
    <property type="entry name" value="Glutathione-S-Trfase_C-like"/>
</dbReference>
<dbReference type="GO" id="GO:0004364">
    <property type="term" value="F:glutathione transferase activity"/>
    <property type="evidence" value="ECO:0007669"/>
    <property type="project" value="TreeGrafter"/>
</dbReference>
<dbReference type="OrthoDB" id="509852at2"/>
<dbReference type="AlphaFoldDB" id="A0A4R2PHV7"/>
<feature type="domain" description="GST N-terminal" evidence="2">
    <location>
        <begin position="1"/>
        <end position="81"/>
    </location>
</feature>
<comment type="similarity">
    <text evidence="1">Belongs to the GST superfamily. Zeta family.</text>
</comment>
<protein>
    <submittedName>
        <fullName evidence="4">Maleylacetoacetate isomerase/maleylpyruvate isomerase</fullName>
    </submittedName>
</protein>
<proteinExistence type="inferred from homology"/>
<dbReference type="PROSITE" id="PS50405">
    <property type="entry name" value="GST_CTER"/>
    <property type="match status" value="1"/>
</dbReference>
<dbReference type="RefSeq" id="WP_132708810.1">
    <property type="nucleotide sequence ID" value="NZ_JACIGF010000007.1"/>
</dbReference>
<evidence type="ECO:0000259" key="2">
    <source>
        <dbReference type="PROSITE" id="PS50404"/>
    </source>
</evidence>
<dbReference type="SFLD" id="SFLDG00358">
    <property type="entry name" value="Main_(cytGST)"/>
    <property type="match status" value="1"/>
</dbReference>
<dbReference type="NCBIfam" id="TIGR01262">
    <property type="entry name" value="maiA"/>
    <property type="match status" value="1"/>
</dbReference>
<dbReference type="GO" id="GO:0006749">
    <property type="term" value="P:glutathione metabolic process"/>
    <property type="evidence" value="ECO:0007669"/>
    <property type="project" value="TreeGrafter"/>
</dbReference>
<dbReference type="InterPro" id="IPR004045">
    <property type="entry name" value="Glutathione_S-Trfase_N"/>
</dbReference>
<gene>
    <name evidence="4" type="ORF">EV659_107147</name>
</gene>
<dbReference type="InterPro" id="IPR034333">
    <property type="entry name" value="GST_Zeta_N"/>
</dbReference>
<evidence type="ECO:0000313" key="5">
    <source>
        <dbReference type="Proteomes" id="UP000295399"/>
    </source>
</evidence>
<keyword evidence="4" id="KW-0413">Isomerase</keyword>
<evidence type="ECO:0000313" key="4">
    <source>
        <dbReference type="EMBL" id="TCP33535.1"/>
    </source>
</evidence>
<name>A0A4R2PHV7_RHOSA</name>
<dbReference type="EMBL" id="SLXO01000007">
    <property type="protein sequence ID" value="TCP33535.1"/>
    <property type="molecule type" value="Genomic_DNA"/>
</dbReference>